<organism evidence="3 4">
    <name type="scientific">Nannocystis punicea</name>
    <dbReference type="NCBI Taxonomy" id="2995304"/>
    <lineage>
        <taxon>Bacteria</taxon>
        <taxon>Pseudomonadati</taxon>
        <taxon>Myxococcota</taxon>
        <taxon>Polyangia</taxon>
        <taxon>Nannocystales</taxon>
        <taxon>Nannocystaceae</taxon>
        <taxon>Nannocystis</taxon>
    </lineage>
</organism>
<keyword evidence="4" id="KW-1185">Reference proteome</keyword>
<feature type="compositionally biased region" description="Low complexity" evidence="1">
    <location>
        <begin position="284"/>
        <end position="296"/>
    </location>
</feature>
<dbReference type="RefSeq" id="WP_269035826.1">
    <property type="nucleotide sequence ID" value="NZ_CP114040.1"/>
</dbReference>
<feature type="compositionally biased region" description="Polar residues" evidence="1">
    <location>
        <begin position="345"/>
        <end position="388"/>
    </location>
</feature>
<feature type="compositionally biased region" description="Pro residues" evidence="1">
    <location>
        <begin position="414"/>
        <end position="444"/>
    </location>
</feature>
<evidence type="ECO:0008006" key="5">
    <source>
        <dbReference type="Google" id="ProtNLM"/>
    </source>
</evidence>
<feature type="transmembrane region" description="Helical" evidence="2">
    <location>
        <begin position="912"/>
        <end position="929"/>
    </location>
</feature>
<keyword evidence="2" id="KW-1133">Transmembrane helix</keyword>
<keyword evidence="2" id="KW-0812">Transmembrane</keyword>
<sequence>MTAARPRGRLLRLVVRTWPFILVTALGLWLLWPVPAGVMPLSADHTVHLTRAWLYGQQLAGGHLVGWSPFWFFGFPLGELYPPLGDLLVIAVRVVTLGLLDWAQAYALAFTLVFLLQGWALLRCGRALGLGPLAGVIAAALALLDAGAYREGGWVYTVTYGVWPQALATSLAYWALAELALAARVREGMSPGTHHRHLALAALAAAGALLAHPMSLPMLALAAPLWLITVGLRGAGSPAPGFEVADAPPLVPAGPPTGAKALATDATAPVPSDTSASVGAGRHVPPGTAAPSSPAAHTPPVPSDTSVAPAPPASDSLIAGTGISATLAPPASEGLIPGANRPVPSGTSSPASVATGANQPVPSGTSSPASVATGANQPVPSGTSSPASVATGAPPPVPPDTSSAAPSGLVAEKPPVPPDTPSPVPPPGPAAPEQPVPEDIPLPSPLTRRERLAGAALDLGLVLGLALALAAWWLWPMSAHRGYMASYGWLYAPLEAMLRMLRAGQWTQLMAPAAGFTALLGLGVAAVRGSGFLRFVALLALVHWLLASTDVFWTVRLDRLSSGFSHIQYQRFLTAAKPGLFLLAGALAGGLAVMARRTWSKRRVERAMSIGTAAIAAALIAWLARDAWNLARRHGVGVVQTERMPGDPAFAAAYEQFLQWAASARQGQAADWRIAVRTDRNAHWFMDSPVYTGTPIYKIGFTPGDNFVHKPESGSPRLLDLAQARYLLTQGGSGPAQVASFGPLRVFERPGAAGIARIDGPGELLVDAADLQAGLVRVRLAGTAPDSRLVFHVAGYPRWDLSFRPGDSAAAEAVPWIEVPVVGDGPTATPEQRLRGELRGGKALGDDGSEPTLIAAPARDGVFELRYARWRWFDAAGLLATLAALAACVSLVRSPRLVDRLRPLARNLARPAVLIAATAAVLLLAGLRWQSAAARERPLASARVADGRAAATHARSGPLKTDMLIFPAVLADPRRPTEVVFSGVAPGPMLDAWFALDDDDAKQRRRGSYRVQVDARPPGSATWTPLADFTAAHRPDRQRPRIPVPEDMQHAADLAVRITPSGEAPPKFGFDVVLPDP</sequence>
<feature type="transmembrane region" description="Helical" evidence="2">
    <location>
        <begin position="607"/>
        <end position="624"/>
    </location>
</feature>
<feature type="transmembrane region" description="Helical" evidence="2">
    <location>
        <begin position="154"/>
        <end position="177"/>
    </location>
</feature>
<evidence type="ECO:0000256" key="2">
    <source>
        <dbReference type="SAM" id="Phobius"/>
    </source>
</evidence>
<feature type="region of interest" description="Disordered" evidence="1">
    <location>
        <begin position="247"/>
        <end position="445"/>
    </location>
</feature>
<feature type="transmembrane region" description="Helical" evidence="2">
    <location>
        <begin position="452"/>
        <end position="475"/>
    </location>
</feature>
<feature type="transmembrane region" description="Helical" evidence="2">
    <location>
        <begin position="129"/>
        <end position="148"/>
    </location>
</feature>
<evidence type="ECO:0000313" key="3">
    <source>
        <dbReference type="EMBL" id="WAS93489.1"/>
    </source>
</evidence>
<dbReference type="EMBL" id="CP114040">
    <property type="protein sequence ID" value="WAS93489.1"/>
    <property type="molecule type" value="Genomic_DNA"/>
</dbReference>
<feature type="transmembrane region" description="Helical" evidence="2">
    <location>
        <begin position="13"/>
        <end position="32"/>
    </location>
</feature>
<feature type="transmembrane region" description="Helical" evidence="2">
    <location>
        <begin position="506"/>
        <end position="526"/>
    </location>
</feature>
<protein>
    <recommendedName>
        <fullName evidence="5">Membrane protein 6-pyruvoyl-tetrahydropterin synthase-related domain-containing protein</fullName>
    </recommendedName>
</protein>
<dbReference type="Proteomes" id="UP001164459">
    <property type="component" value="Chromosome"/>
</dbReference>
<feature type="transmembrane region" description="Helical" evidence="2">
    <location>
        <begin position="105"/>
        <end position="122"/>
    </location>
</feature>
<keyword evidence="2" id="KW-0472">Membrane</keyword>
<evidence type="ECO:0000313" key="4">
    <source>
        <dbReference type="Proteomes" id="UP001164459"/>
    </source>
</evidence>
<proteinExistence type="predicted"/>
<feature type="transmembrane region" description="Helical" evidence="2">
    <location>
        <begin position="575"/>
        <end position="595"/>
    </location>
</feature>
<gene>
    <name evidence="3" type="ORF">O0S08_45725</name>
</gene>
<accession>A0ABY7H3B7</accession>
<reference evidence="3" key="1">
    <citation type="submission" date="2022-11" db="EMBL/GenBank/DDBJ databases">
        <title>Minimal conservation of predation-associated metabolite biosynthetic gene clusters underscores biosynthetic potential of Myxococcota including descriptions for ten novel species: Archangium lansinium sp. nov., Myxococcus landrumus sp. nov., Nannocystis bai.</title>
        <authorList>
            <person name="Ahearne A."/>
            <person name="Stevens C."/>
            <person name="Dowd S."/>
        </authorList>
    </citation>
    <scope>NUCLEOTIDE SEQUENCE</scope>
    <source>
        <strain evidence="3">Fl3</strain>
    </source>
</reference>
<feature type="transmembrane region" description="Helical" evidence="2">
    <location>
        <begin position="532"/>
        <end position="555"/>
    </location>
</feature>
<evidence type="ECO:0000256" key="1">
    <source>
        <dbReference type="SAM" id="MobiDB-lite"/>
    </source>
</evidence>
<name>A0ABY7H3B7_9BACT</name>
<feature type="transmembrane region" description="Helical" evidence="2">
    <location>
        <begin position="872"/>
        <end position="892"/>
    </location>
</feature>